<organism evidence="2 3">
    <name type="scientific">Pogonophryne albipinna</name>
    <dbReference type="NCBI Taxonomy" id="1090488"/>
    <lineage>
        <taxon>Eukaryota</taxon>
        <taxon>Metazoa</taxon>
        <taxon>Chordata</taxon>
        <taxon>Craniata</taxon>
        <taxon>Vertebrata</taxon>
        <taxon>Euteleostomi</taxon>
        <taxon>Actinopterygii</taxon>
        <taxon>Neopterygii</taxon>
        <taxon>Teleostei</taxon>
        <taxon>Neoteleostei</taxon>
        <taxon>Acanthomorphata</taxon>
        <taxon>Eupercaria</taxon>
        <taxon>Perciformes</taxon>
        <taxon>Notothenioidei</taxon>
        <taxon>Pogonophryne</taxon>
    </lineage>
</organism>
<comment type="caution">
    <text evidence="2">The sequence shown here is derived from an EMBL/GenBank/DDBJ whole genome shotgun (WGS) entry which is preliminary data.</text>
</comment>
<sequence>MDALFFERWDCTEHLESSGDESPKILCFWECAMVSRPEPFQMVVAGNASKWSSAENVRLGLKAEQESDTGLAASMCQVPHVAHITASNPGSSTSLHTTSGSVGPAPNSGGGLCGCTLRHISEKTLRRMKTARAGRSASERP</sequence>
<dbReference type="EMBL" id="JAPTMU010000003">
    <property type="protein sequence ID" value="KAJ4945923.1"/>
    <property type="molecule type" value="Genomic_DNA"/>
</dbReference>
<evidence type="ECO:0000313" key="3">
    <source>
        <dbReference type="Proteomes" id="UP001219934"/>
    </source>
</evidence>
<evidence type="ECO:0000256" key="1">
    <source>
        <dbReference type="SAM" id="MobiDB-lite"/>
    </source>
</evidence>
<feature type="compositionally biased region" description="Low complexity" evidence="1">
    <location>
        <begin position="90"/>
        <end position="103"/>
    </location>
</feature>
<dbReference type="Proteomes" id="UP001219934">
    <property type="component" value="Unassembled WGS sequence"/>
</dbReference>
<proteinExistence type="predicted"/>
<feature type="region of interest" description="Disordered" evidence="1">
    <location>
        <begin position="85"/>
        <end position="107"/>
    </location>
</feature>
<feature type="non-terminal residue" evidence="2">
    <location>
        <position position="1"/>
    </location>
</feature>
<protein>
    <submittedName>
        <fullName evidence="2">Uncharacterized protein</fullName>
    </submittedName>
</protein>
<name>A0AAD6BKP0_9TELE</name>
<accession>A0AAD6BKP0</accession>
<reference evidence="2" key="1">
    <citation type="submission" date="2022-11" db="EMBL/GenBank/DDBJ databases">
        <title>Chromosome-level genome of Pogonophryne albipinna.</title>
        <authorList>
            <person name="Jo E."/>
        </authorList>
    </citation>
    <scope>NUCLEOTIDE SEQUENCE</scope>
    <source>
        <strain evidence="2">SGF0006</strain>
        <tissue evidence="2">Muscle</tissue>
    </source>
</reference>
<keyword evidence="3" id="KW-1185">Reference proteome</keyword>
<evidence type="ECO:0000313" key="2">
    <source>
        <dbReference type="EMBL" id="KAJ4945923.1"/>
    </source>
</evidence>
<gene>
    <name evidence="2" type="ORF">JOQ06_023601</name>
</gene>
<dbReference type="AlphaFoldDB" id="A0AAD6BKP0"/>